<dbReference type="Gene3D" id="3.60.21.10">
    <property type="match status" value="1"/>
</dbReference>
<dbReference type="InterPro" id="IPR029052">
    <property type="entry name" value="Metallo-depent_PP-like"/>
</dbReference>
<proteinExistence type="inferred from homology"/>
<dbReference type="NCBIfam" id="TIGR00040">
    <property type="entry name" value="yfcE"/>
    <property type="match status" value="1"/>
</dbReference>
<sequence length="233" mass="26180">MRLALLGDIHANAHALKVVLDSARKDSVDILLITGDLIGYYFDPSLVLELLKPWNKYVVRGNHEDMLCRSRGDPAYLNKVSSRYGSGIKEAIKQLSAEDLDLLCNLPHPLSFVLGGRKILLCHGSPNELNHYIYPDTDLHESELMRMSDFDLVVSGHTHYPMLRCVNKNTLFVNPGSVGQPRNHKPGAYWALYDTVAGEVSFRCDNYDYSVLQAEALCRHPELPYLANVLGRT</sequence>
<comment type="cofactor">
    <cofactor evidence="2">
        <name>a divalent metal cation</name>
        <dbReference type="ChEBI" id="CHEBI:60240"/>
    </cofactor>
</comment>
<dbReference type="EC" id="3.1.4.-" evidence="2"/>
<dbReference type="GO" id="GO:0016791">
    <property type="term" value="F:phosphatase activity"/>
    <property type="evidence" value="ECO:0007669"/>
    <property type="project" value="TreeGrafter"/>
</dbReference>
<dbReference type="EMBL" id="CP158262">
    <property type="protein sequence ID" value="XDJ69365.1"/>
    <property type="molecule type" value="Genomic_DNA"/>
</dbReference>
<evidence type="ECO:0000256" key="1">
    <source>
        <dbReference type="ARBA" id="ARBA00008950"/>
    </source>
</evidence>
<dbReference type="PIRSF" id="PIRSF000883">
    <property type="entry name" value="Pesterase_MJ0912"/>
    <property type="match status" value="1"/>
</dbReference>
<dbReference type="InterPro" id="IPR024654">
    <property type="entry name" value="Calcineurin-like_PHP_lpxH"/>
</dbReference>
<dbReference type="InterPro" id="IPR011152">
    <property type="entry name" value="Pesterase_MJ0912"/>
</dbReference>
<protein>
    <recommendedName>
        <fullName evidence="2">Phosphoesterase</fullName>
        <ecNumber evidence="2">3.1.4.-</ecNumber>
    </recommendedName>
</protein>
<dbReference type="Pfam" id="PF12850">
    <property type="entry name" value="Metallophos_2"/>
    <property type="match status" value="1"/>
</dbReference>
<dbReference type="GO" id="GO:0046872">
    <property type="term" value="F:metal ion binding"/>
    <property type="evidence" value="ECO:0007669"/>
    <property type="project" value="UniProtKB-KW"/>
</dbReference>
<reference evidence="4" key="1">
    <citation type="submission" date="2024-05" db="EMBL/GenBank/DDBJ databases">
        <authorList>
            <person name="Luo Y.-C."/>
            <person name="Nicholds J."/>
            <person name="Mortimer T."/>
            <person name="Maboni G."/>
        </authorList>
    </citation>
    <scope>NUCLEOTIDE SEQUENCE</scope>
    <source>
        <strain evidence="4">144863</strain>
    </source>
</reference>
<dbReference type="RefSeq" id="WP_368655542.1">
    <property type="nucleotide sequence ID" value="NZ_CP158262.1"/>
</dbReference>
<evidence type="ECO:0000256" key="2">
    <source>
        <dbReference type="RuleBase" id="RU362039"/>
    </source>
</evidence>
<evidence type="ECO:0000259" key="3">
    <source>
        <dbReference type="PROSITE" id="PS00125"/>
    </source>
</evidence>
<gene>
    <name evidence="4" type="ORF">ABRY94_00775</name>
</gene>
<accession>A0AB39ERI0</accession>
<comment type="similarity">
    <text evidence="1 2">Belongs to the metallophosphoesterase superfamily. YfcE family.</text>
</comment>
<dbReference type="SUPFAM" id="SSF56300">
    <property type="entry name" value="Metallo-dependent phosphatases"/>
    <property type="match status" value="1"/>
</dbReference>
<dbReference type="InterPro" id="IPR050126">
    <property type="entry name" value="Ap4A_hydrolase"/>
</dbReference>
<organism evidence="4">
    <name type="scientific">Castellaniella ginsengisoli</name>
    <dbReference type="NCBI Taxonomy" id="546114"/>
    <lineage>
        <taxon>Bacteria</taxon>
        <taxon>Pseudomonadati</taxon>
        <taxon>Pseudomonadota</taxon>
        <taxon>Betaproteobacteria</taxon>
        <taxon>Burkholderiales</taxon>
        <taxon>Alcaligenaceae</taxon>
        <taxon>Castellaniella</taxon>
    </lineage>
</organism>
<evidence type="ECO:0000313" key="4">
    <source>
        <dbReference type="EMBL" id="XDJ69365.1"/>
    </source>
</evidence>
<dbReference type="PROSITE" id="PS00125">
    <property type="entry name" value="SER_THR_PHOSPHATASE"/>
    <property type="match status" value="1"/>
</dbReference>
<dbReference type="AlphaFoldDB" id="A0AB39ERI0"/>
<dbReference type="PANTHER" id="PTHR42850:SF2">
    <property type="entry name" value="BLL5683 PROTEIN"/>
    <property type="match status" value="1"/>
</dbReference>
<keyword evidence="2" id="KW-0479">Metal-binding</keyword>
<dbReference type="InterPro" id="IPR000979">
    <property type="entry name" value="Phosphodiesterase_MJ0936/Vps29"/>
</dbReference>
<dbReference type="InterPro" id="IPR006186">
    <property type="entry name" value="Ser/Thr-sp_prot-phosphatase"/>
</dbReference>
<dbReference type="PANTHER" id="PTHR42850">
    <property type="entry name" value="METALLOPHOSPHOESTERASE"/>
    <property type="match status" value="1"/>
</dbReference>
<name>A0AB39ERI0_9BURK</name>
<feature type="domain" description="Serine/threonine specific protein phosphatases" evidence="3">
    <location>
        <begin position="59"/>
        <end position="64"/>
    </location>
</feature>
<dbReference type="GO" id="GO:0005737">
    <property type="term" value="C:cytoplasm"/>
    <property type="evidence" value="ECO:0007669"/>
    <property type="project" value="TreeGrafter"/>
</dbReference>